<evidence type="ECO:0000313" key="2">
    <source>
        <dbReference type="Proteomes" id="UP000887563"/>
    </source>
</evidence>
<dbReference type="GO" id="GO:0000462">
    <property type="term" value="P:maturation of SSU-rRNA from tricistronic rRNA transcript (SSU-rRNA, 5.8S rRNA, LSU-rRNA)"/>
    <property type="evidence" value="ECO:0007669"/>
    <property type="project" value="TreeGrafter"/>
</dbReference>
<dbReference type="SMART" id="SM00320">
    <property type="entry name" value="WD40"/>
    <property type="match status" value="6"/>
</dbReference>
<dbReference type="PROSITE" id="PS50294">
    <property type="entry name" value="WD_REPEATS_REGION"/>
    <property type="match status" value="1"/>
</dbReference>
<dbReference type="Pfam" id="PF00400">
    <property type="entry name" value="WD40"/>
    <property type="match status" value="4"/>
</dbReference>
<dbReference type="GO" id="GO:0034388">
    <property type="term" value="C:Pwp2p-containing subcomplex of 90S preribosome"/>
    <property type="evidence" value="ECO:0007669"/>
    <property type="project" value="TreeGrafter"/>
</dbReference>
<name>A0A914KZZ6_MELIC</name>
<sequence length="299" mass="33130">MSQNSFLFEKNIFRGNCTLIHLGSDVILYRRNFRQKVRALSFSNDSNFVAVGTQGKVFIFSVADISANQFVPLALLNRFMHSENNINAIGWSFDGSLIAVAGNRIAKIFKTLPDSSKNLGGFTFGERASVVGVWFFNENNEFLSVDKSGICSIFELEDNSEKLIFERKIRKCLTSLIGVTTNLGLLSASVNKQKKLLATGFSNGTFCIFDIPGLSLLQNFSIGDKQINSINFNSRGDWLAIGCGRGMDAQLIVWEWQSESHILKQQSHSQTITAIAYSPDGSILATGAEDGKVREYFCK</sequence>
<dbReference type="GO" id="GO:0032040">
    <property type="term" value="C:small-subunit processome"/>
    <property type="evidence" value="ECO:0007669"/>
    <property type="project" value="TreeGrafter"/>
</dbReference>
<dbReference type="PANTHER" id="PTHR19858">
    <property type="entry name" value="WD40 REPEAT PROTEIN"/>
    <property type="match status" value="1"/>
</dbReference>
<evidence type="ECO:0000256" key="1">
    <source>
        <dbReference type="PROSITE-ProRule" id="PRU00221"/>
    </source>
</evidence>
<evidence type="ECO:0000313" key="3">
    <source>
        <dbReference type="WBParaSite" id="Minc3s00185g07044"/>
    </source>
</evidence>
<dbReference type="InterPro" id="IPR027145">
    <property type="entry name" value="PWP2"/>
</dbReference>
<dbReference type="GO" id="GO:0000028">
    <property type="term" value="P:ribosomal small subunit assembly"/>
    <property type="evidence" value="ECO:0007669"/>
    <property type="project" value="TreeGrafter"/>
</dbReference>
<reference evidence="3" key="1">
    <citation type="submission" date="2022-11" db="UniProtKB">
        <authorList>
            <consortium name="WormBaseParasite"/>
        </authorList>
    </citation>
    <scope>IDENTIFICATION</scope>
</reference>
<dbReference type="InterPro" id="IPR036322">
    <property type="entry name" value="WD40_repeat_dom_sf"/>
</dbReference>
<organism evidence="2 3">
    <name type="scientific">Meloidogyne incognita</name>
    <name type="common">Southern root-knot nematode worm</name>
    <name type="synonym">Oxyuris incognita</name>
    <dbReference type="NCBI Taxonomy" id="6306"/>
    <lineage>
        <taxon>Eukaryota</taxon>
        <taxon>Metazoa</taxon>
        <taxon>Ecdysozoa</taxon>
        <taxon>Nematoda</taxon>
        <taxon>Chromadorea</taxon>
        <taxon>Rhabditida</taxon>
        <taxon>Tylenchina</taxon>
        <taxon>Tylenchomorpha</taxon>
        <taxon>Tylenchoidea</taxon>
        <taxon>Meloidogynidae</taxon>
        <taxon>Meloidogyninae</taxon>
        <taxon>Meloidogyne</taxon>
        <taxon>Meloidogyne incognita group</taxon>
    </lineage>
</organism>
<keyword evidence="1" id="KW-0853">WD repeat</keyword>
<dbReference type="Gene3D" id="2.130.10.10">
    <property type="entry name" value="YVTN repeat-like/Quinoprotein amine dehydrogenase"/>
    <property type="match status" value="2"/>
</dbReference>
<dbReference type="SUPFAM" id="SSF50978">
    <property type="entry name" value="WD40 repeat-like"/>
    <property type="match status" value="1"/>
</dbReference>
<dbReference type="InterPro" id="IPR015943">
    <property type="entry name" value="WD40/YVTN_repeat-like_dom_sf"/>
</dbReference>
<protein>
    <submittedName>
        <fullName evidence="3">Translation initiation factor beta propellor-like domain-containing protein</fullName>
    </submittedName>
</protein>
<accession>A0A914KZZ6</accession>
<feature type="repeat" description="WD" evidence="1">
    <location>
        <begin position="265"/>
        <end position="299"/>
    </location>
</feature>
<dbReference type="PROSITE" id="PS50082">
    <property type="entry name" value="WD_REPEATS_2"/>
    <property type="match status" value="1"/>
</dbReference>
<dbReference type="InterPro" id="IPR001680">
    <property type="entry name" value="WD40_rpt"/>
</dbReference>
<proteinExistence type="predicted"/>
<dbReference type="PANTHER" id="PTHR19858:SF0">
    <property type="entry name" value="PERIODIC TRYPTOPHAN PROTEIN 2 HOMOLOG"/>
    <property type="match status" value="1"/>
</dbReference>
<dbReference type="Proteomes" id="UP000887563">
    <property type="component" value="Unplaced"/>
</dbReference>
<dbReference type="AlphaFoldDB" id="A0A914KZZ6"/>
<keyword evidence="2" id="KW-1185">Reference proteome</keyword>
<dbReference type="WBParaSite" id="Minc3s00185g07044">
    <property type="protein sequence ID" value="Minc3s00185g07044"/>
    <property type="gene ID" value="Minc3s00185g07044"/>
</dbReference>